<evidence type="ECO:0000256" key="1">
    <source>
        <dbReference type="SAM" id="SignalP"/>
    </source>
</evidence>
<dbReference type="Gene3D" id="2.130.10.10">
    <property type="entry name" value="YVTN repeat-like/Quinoprotein amine dehydrogenase"/>
    <property type="match status" value="2"/>
</dbReference>
<evidence type="ECO:0008006" key="4">
    <source>
        <dbReference type="Google" id="ProtNLM"/>
    </source>
</evidence>
<dbReference type="RefSeq" id="WP_083341129.1">
    <property type="nucleotide sequence ID" value="NZ_FNOJ01000003.1"/>
</dbReference>
<dbReference type="EMBL" id="FNOJ01000003">
    <property type="protein sequence ID" value="SDW24798.1"/>
    <property type="molecule type" value="Genomic_DNA"/>
</dbReference>
<accession>A0A1H2RZQ8</accession>
<gene>
    <name evidence="2" type="ORF">SAMN04489725_103204</name>
</gene>
<dbReference type="STRING" id="89784.SAMN04489725_103204"/>
<proteinExistence type="predicted"/>
<protein>
    <recommendedName>
        <fullName evidence="4">Photosynthesis system II assembly factor Ycf48/Hcf136-like domain-containing protein</fullName>
    </recommendedName>
</protein>
<dbReference type="SUPFAM" id="SSF110296">
    <property type="entry name" value="Oligoxyloglucan reducing end-specific cellobiohydrolase"/>
    <property type="match status" value="1"/>
</dbReference>
<organism evidence="2 3">
    <name type="scientific">Alicyclobacillus hesperidum</name>
    <dbReference type="NCBI Taxonomy" id="89784"/>
    <lineage>
        <taxon>Bacteria</taxon>
        <taxon>Bacillati</taxon>
        <taxon>Bacillota</taxon>
        <taxon>Bacilli</taxon>
        <taxon>Bacillales</taxon>
        <taxon>Alicyclobacillaceae</taxon>
        <taxon>Alicyclobacillus</taxon>
    </lineage>
</organism>
<dbReference type="PROSITE" id="PS51257">
    <property type="entry name" value="PROKAR_LIPOPROTEIN"/>
    <property type="match status" value="1"/>
</dbReference>
<keyword evidence="3" id="KW-1185">Reference proteome</keyword>
<name>A0A1H2RZQ8_9BACL</name>
<dbReference type="InterPro" id="IPR015943">
    <property type="entry name" value="WD40/YVTN_repeat-like_dom_sf"/>
</dbReference>
<evidence type="ECO:0000313" key="3">
    <source>
        <dbReference type="Proteomes" id="UP000182589"/>
    </source>
</evidence>
<feature type="signal peptide" evidence="1">
    <location>
        <begin position="1"/>
        <end position="19"/>
    </location>
</feature>
<feature type="chain" id="PRO_5039295921" description="Photosynthesis system II assembly factor Ycf48/Hcf136-like domain-containing protein" evidence="1">
    <location>
        <begin position="20"/>
        <end position="411"/>
    </location>
</feature>
<reference evidence="3" key="1">
    <citation type="submission" date="2016-10" db="EMBL/GenBank/DDBJ databases">
        <authorList>
            <person name="Varghese N."/>
        </authorList>
    </citation>
    <scope>NUCLEOTIDE SEQUENCE [LARGE SCALE GENOMIC DNA]</scope>
    <source>
        <strain evidence="3">DSM 12489</strain>
    </source>
</reference>
<sequence>MHARVVLLASMVGITGLLAGCGATPTEPPAAASVVHGHGTQAAGSALQRIAAKATTTPATFANAVHAIDAQIHMFDDRAGVAWGYQGSHFVLYATEDGAHTWVRQSLPPLPTDDVVANGPSGVDYVYPIVSSKRMWSLVWIDTGEAHILTTRDGGSTWSPSTFSLPAGVSQVAFGEWQGAKAGWLLFEDDASGGAAAKYLFATTDGGQAWHMVNNSQDELVHNGYAARLDFAPNGKTGLYAGVDDLTKTVNVVETIDGGLHWHTSALTLPSQATAPPVVEFVKANSNQSLMVAFMVPTANGNQLYVCTSTYGKNWTVNDLIVGQVQAMSAIAPDGLVLLELRNSEETILRSLDDGQSWYTVGHSLQGSLASAIHITLDIADPATWYILALDSKLNATLLRSQDGGMHWQVM</sequence>
<keyword evidence="1" id="KW-0732">Signal</keyword>
<dbReference type="AlphaFoldDB" id="A0A1H2RZQ8"/>
<dbReference type="Proteomes" id="UP000182589">
    <property type="component" value="Unassembled WGS sequence"/>
</dbReference>
<evidence type="ECO:0000313" key="2">
    <source>
        <dbReference type="EMBL" id="SDW24798.1"/>
    </source>
</evidence>